<dbReference type="EMBL" id="JAXOFX010000008">
    <property type="protein sequence ID" value="MDZ5472674.1"/>
    <property type="molecule type" value="Genomic_DNA"/>
</dbReference>
<dbReference type="InterPro" id="IPR011010">
    <property type="entry name" value="DNA_brk_join_enz"/>
</dbReference>
<dbReference type="PANTHER" id="PTHR30349">
    <property type="entry name" value="PHAGE INTEGRASE-RELATED"/>
    <property type="match status" value="1"/>
</dbReference>
<keyword evidence="2" id="KW-0229">DNA integration</keyword>
<dbReference type="InterPro" id="IPR010998">
    <property type="entry name" value="Integrase_recombinase_N"/>
</dbReference>
<evidence type="ECO:0000256" key="5">
    <source>
        <dbReference type="PROSITE-ProRule" id="PRU01248"/>
    </source>
</evidence>
<dbReference type="Proteomes" id="UP001290455">
    <property type="component" value="Unassembled WGS sequence"/>
</dbReference>
<feature type="domain" description="Tyr recombinase" evidence="7">
    <location>
        <begin position="132"/>
        <end position="318"/>
    </location>
</feature>
<dbReference type="InterPro" id="IPR004107">
    <property type="entry name" value="Integrase_SAM-like_N"/>
</dbReference>
<dbReference type="InterPro" id="IPR044068">
    <property type="entry name" value="CB"/>
</dbReference>
<dbReference type="Pfam" id="PF02899">
    <property type="entry name" value="Phage_int_SAM_1"/>
    <property type="match status" value="1"/>
</dbReference>
<evidence type="ECO:0000313" key="10">
    <source>
        <dbReference type="Proteomes" id="UP001290455"/>
    </source>
</evidence>
<dbReference type="PANTHER" id="PTHR30349:SF41">
    <property type="entry name" value="INTEGRASE_RECOMBINASE PROTEIN MJ0367-RELATED"/>
    <property type="match status" value="1"/>
</dbReference>
<evidence type="ECO:0000256" key="2">
    <source>
        <dbReference type="ARBA" id="ARBA00022908"/>
    </source>
</evidence>
<keyword evidence="6" id="KW-0175">Coiled coil</keyword>
<feature type="coiled-coil region" evidence="6">
    <location>
        <begin position="306"/>
        <end position="333"/>
    </location>
</feature>
<dbReference type="CDD" id="cd00397">
    <property type="entry name" value="DNA_BRE_C"/>
    <property type="match status" value="1"/>
</dbReference>
<dbReference type="RefSeq" id="WP_322446977.1">
    <property type="nucleotide sequence ID" value="NZ_JAXOFX010000008.1"/>
</dbReference>
<keyword evidence="10" id="KW-1185">Reference proteome</keyword>
<evidence type="ECO:0000259" key="8">
    <source>
        <dbReference type="PROSITE" id="PS51900"/>
    </source>
</evidence>
<dbReference type="InterPro" id="IPR050090">
    <property type="entry name" value="Tyrosine_recombinase_XerCD"/>
</dbReference>
<dbReference type="Gene3D" id="1.10.443.10">
    <property type="entry name" value="Intergrase catalytic core"/>
    <property type="match status" value="1"/>
</dbReference>
<organism evidence="9 10">
    <name type="scientific">Robertmurraya mangrovi</name>
    <dbReference type="NCBI Taxonomy" id="3098077"/>
    <lineage>
        <taxon>Bacteria</taxon>
        <taxon>Bacillati</taxon>
        <taxon>Bacillota</taxon>
        <taxon>Bacilli</taxon>
        <taxon>Bacillales</taxon>
        <taxon>Bacillaceae</taxon>
        <taxon>Robertmurraya</taxon>
    </lineage>
</organism>
<keyword evidence="3 5" id="KW-0238">DNA-binding</keyword>
<dbReference type="SUPFAM" id="SSF56349">
    <property type="entry name" value="DNA breaking-rejoining enzymes"/>
    <property type="match status" value="1"/>
</dbReference>
<proteinExistence type="inferred from homology"/>
<name>A0ABU5IZT8_9BACI</name>
<evidence type="ECO:0000256" key="6">
    <source>
        <dbReference type="SAM" id="Coils"/>
    </source>
</evidence>
<dbReference type="InterPro" id="IPR013762">
    <property type="entry name" value="Integrase-like_cat_sf"/>
</dbReference>
<dbReference type="Pfam" id="PF00589">
    <property type="entry name" value="Phage_integrase"/>
    <property type="match status" value="1"/>
</dbReference>
<gene>
    <name evidence="9" type="ORF">SM124_13125</name>
</gene>
<evidence type="ECO:0000313" key="9">
    <source>
        <dbReference type="EMBL" id="MDZ5472674.1"/>
    </source>
</evidence>
<evidence type="ECO:0000256" key="4">
    <source>
        <dbReference type="ARBA" id="ARBA00023172"/>
    </source>
</evidence>
<evidence type="ECO:0000259" key="7">
    <source>
        <dbReference type="PROSITE" id="PS51898"/>
    </source>
</evidence>
<dbReference type="PROSITE" id="PS51900">
    <property type="entry name" value="CB"/>
    <property type="match status" value="1"/>
</dbReference>
<evidence type="ECO:0000256" key="3">
    <source>
        <dbReference type="ARBA" id="ARBA00023125"/>
    </source>
</evidence>
<feature type="domain" description="Core-binding (CB)" evidence="8">
    <location>
        <begin position="27"/>
        <end position="110"/>
    </location>
</feature>
<dbReference type="InterPro" id="IPR002104">
    <property type="entry name" value="Integrase_catalytic"/>
</dbReference>
<dbReference type="PROSITE" id="PS51898">
    <property type="entry name" value="TYR_RECOMBINASE"/>
    <property type="match status" value="1"/>
</dbReference>
<keyword evidence="4" id="KW-0233">DNA recombination</keyword>
<protein>
    <submittedName>
        <fullName evidence="9">Tyrosine-type recombinase/integrase</fullName>
    </submittedName>
</protein>
<sequence length="397" mass="45924">MEKNETANQQEEREGKQPIEKRALPTWTIRIALEEMREYRSWEDNTYSAYVRDIDNFEDFCFEEGFEPLLKNISLHHVDKWIKNSTNEGVAYSTIKRRVASLTGLFGFYKGLGIITSNPFLIANIPLGAIGAHSRALELDEIVDVYETAQYLKNEEGQDVFVTIGVLFNTGLRGHALSHIKVQDVLLDKELIYYYAGIVNNKHKIQYFPIPPRLLEDIKHHIKYYDLQPEDQLLNGLSGKPLQNKQINFITNKINKILGWEGEKHVTPHGYRSSIATILDEREMELDNIKYLLGHTITKDNIQYYLRRDQRKIRALRRELTNIENEIYENLEKRKNGKAKGTGEALEDSITLKADTESNFSPNNTASEKVSIEYFIQLTKTNPQLAQKLAEMNLVKM</sequence>
<reference evidence="9 10" key="1">
    <citation type="submission" date="2023-11" db="EMBL/GenBank/DDBJ databases">
        <title>Bacillus jintuensis, isolated from a mudflat on the Beibu Gulf coast.</title>
        <authorList>
            <person name="Li M."/>
        </authorList>
    </citation>
    <scope>NUCLEOTIDE SEQUENCE [LARGE SCALE GENOMIC DNA]</scope>
    <source>
        <strain evidence="9 10">31A1R</strain>
    </source>
</reference>
<evidence type="ECO:0000256" key="1">
    <source>
        <dbReference type="ARBA" id="ARBA00008857"/>
    </source>
</evidence>
<accession>A0ABU5IZT8</accession>
<dbReference type="Gene3D" id="1.10.150.130">
    <property type="match status" value="1"/>
</dbReference>
<comment type="caution">
    <text evidence="9">The sequence shown here is derived from an EMBL/GenBank/DDBJ whole genome shotgun (WGS) entry which is preliminary data.</text>
</comment>
<comment type="similarity">
    <text evidence="1">Belongs to the 'phage' integrase family.</text>
</comment>